<dbReference type="SMART" id="SM01264">
    <property type="entry name" value="M16C_associated"/>
    <property type="match status" value="1"/>
</dbReference>
<dbReference type="PANTHER" id="PTHR43016">
    <property type="entry name" value="PRESEQUENCE PROTEASE"/>
    <property type="match status" value="1"/>
</dbReference>
<dbReference type="GO" id="GO:0046872">
    <property type="term" value="F:metal ion binding"/>
    <property type="evidence" value="ECO:0007669"/>
    <property type="project" value="InterPro"/>
</dbReference>
<evidence type="ECO:0000313" key="2">
    <source>
        <dbReference type="EMBL" id="KFM23321.1"/>
    </source>
</evidence>
<keyword evidence="2" id="KW-0378">Hydrolase</keyword>
<dbReference type="InterPro" id="IPR007863">
    <property type="entry name" value="Peptidase_M16_C"/>
</dbReference>
<dbReference type="KEGG" id="apro:F751_1017"/>
<reference evidence="2 3" key="1">
    <citation type="journal article" date="2014" name="BMC Genomics">
        <title>Oil accumulation mechanisms of the oleaginous microalga Chlorella protothecoides revealed through its genome, transcriptomes, and proteomes.</title>
        <authorList>
            <person name="Gao C."/>
            <person name="Wang Y."/>
            <person name="Shen Y."/>
            <person name="Yan D."/>
            <person name="He X."/>
            <person name="Dai J."/>
            <person name="Wu Q."/>
        </authorList>
    </citation>
    <scope>NUCLEOTIDE SEQUENCE [LARGE SCALE GENOMIC DNA]</scope>
    <source>
        <strain evidence="2 3">0710</strain>
    </source>
</reference>
<dbReference type="EMBL" id="KL662090">
    <property type="protein sequence ID" value="KFM23321.1"/>
    <property type="molecule type" value="Genomic_DNA"/>
</dbReference>
<dbReference type="GO" id="GO:0016485">
    <property type="term" value="P:protein processing"/>
    <property type="evidence" value="ECO:0007669"/>
    <property type="project" value="TreeGrafter"/>
</dbReference>
<organism evidence="2 3">
    <name type="scientific">Auxenochlorella protothecoides</name>
    <name type="common">Green microalga</name>
    <name type="synonym">Chlorella protothecoides</name>
    <dbReference type="NCBI Taxonomy" id="3075"/>
    <lineage>
        <taxon>Eukaryota</taxon>
        <taxon>Viridiplantae</taxon>
        <taxon>Chlorophyta</taxon>
        <taxon>core chlorophytes</taxon>
        <taxon>Trebouxiophyceae</taxon>
        <taxon>Chlorellales</taxon>
        <taxon>Chlorellaceae</taxon>
        <taxon>Auxenochlorella</taxon>
    </lineage>
</organism>
<protein>
    <submittedName>
        <fullName evidence="2">Presequence protease 2, chloroplastic/mitochondrial</fullName>
    </submittedName>
</protein>
<keyword evidence="2" id="KW-0645">Protease</keyword>
<dbReference type="MEROPS" id="M16.018"/>
<dbReference type="GeneID" id="23612408"/>
<dbReference type="Proteomes" id="UP000028924">
    <property type="component" value="Unassembled WGS sequence"/>
</dbReference>
<dbReference type="eggNOG" id="KOG2019">
    <property type="taxonomic scope" value="Eukaryota"/>
</dbReference>
<dbReference type="Pfam" id="PF00675">
    <property type="entry name" value="Peptidase_M16"/>
    <property type="match status" value="1"/>
</dbReference>
<dbReference type="STRING" id="3075.A0A087SC67"/>
<dbReference type="SUPFAM" id="SSF63411">
    <property type="entry name" value="LuxS/MPP-like metallohydrolase"/>
    <property type="match status" value="4"/>
</dbReference>
<feature type="domain" description="Peptidase M16C associated" evidence="1">
    <location>
        <begin position="441"/>
        <end position="691"/>
    </location>
</feature>
<dbReference type="Pfam" id="PF22516">
    <property type="entry name" value="PreP_C"/>
    <property type="match status" value="1"/>
</dbReference>
<evidence type="ECO:0000313" key="3">
    <source>
        <dbReference type="Proteomes" id="UP000028924"/>
    </source>
</evidence>
<dbReference type="Gene3D" id="3.30.830.10">
    <property type="entry name" value="Metalloenzyme, LuxS/M16 peptidase-like"/>
    <property type="match status" value="4"/>
</dbReference>
<dbReference type="InterPro" id="IPR013578">
    <property type="entry name" value="Peptidase_M16C_assoc"/>
</dbReference>
<dbReference type="InterPro" id="IPR011249">
    <property type="entry name" value="Metalloenz_LuxS/M16"/>
</dbReference>
<evidence type="ECO:0000259" key="1">
    <source>
        <dbReference type="SMART" id="SM01264"/>
    </source>
</evidence>
<dbReference type="AlphaFoldDB" id="A0A087SC67"/>
<dbReference type="OrthoDB" id="10250783at2759"/>
<accession>A0A087SC67</accession>
<dbReference type="PANTHER" id="PTHR43016:SF13">
    <property type="entry name" value="PRESEQUENCE PROTEASE, MITOCHONDRIAL"/>
    <property type="match status" value="1"/>
</dbReference>
<dbReference type="GO" id="GO:0004222">
    <property type="term" value="F:metalloendopeptidase activity"/>
    <property type="evidence" value="ECO:0007669"/>
    <property type="project" value="TreeGrafter"/>
</dbReference>
<proteinExistence type="predicted"/>
<dbReference type="InterPro" id="IPR011765">
    <property type="entry name" value="Pept_M16_N"/>
</dbReference>
<dbReference type="FunFam" id="3.30.830.10:FF:000034">
    <property type="entry name" value="presequence protease 1, chloroplastic/mitochondrial"/>
    <property type="match status" value="1"/>
</dbReference>
<dbReference type="InterPro" id="IPR055130">
    <property type="entry name" value="PreP_C"/>
</dbReference>
<dbReference type="RefSeq" id="XP_011396191.1">
    <property type="nucleotide sequence ID" value="XM_011397889.1"/>
</dbReference>
<dbReference type="Pfam" id="PF05193">
    <property type="entry name" value="Peptidase_M16_C"/>
    <property type="match status" value="1"/>
</dbReference>
<gene>
    <name evidence="2" type="ORF">F751_1017</name>
</gene>
<name>A0A087SC67_AUXPR</name>
<sequence>MFAAIRMTSAVRLSSLRLSTTSAHRETAPASHPAVNAPKEAHGFTLVEQQYLAEYDSTALLYRHKKTGAQLMSVINKDENKTFGATFRTPVDDSKGTPHILEHSVLCGSDKYPIKEPFVELMKGSLNTFLNAFTYPDRTCYPVASANLRDFYNLVDVYLDSVLHPNCVSDPQIFAQEGWHYELEGEAEPLTLKGVVFNEMKGVYSSPDSVNARVTQAALHPDSTYAKDSGGDPEAIPTLTFDGFKDFYARYYHPSNARFWFYGDDEPEERLRLLAAALDGFEARQVDSVVRPQPLLAQPRVVTERYAAGAVEEGGEPKTFPAFSVGLKGVAAGDVEAVEALILETLEGLEREGFSATSIEASLNTIEFALRENNTGRFPRGLSLMLRSMATWIYDRDPFQPLKWEDDLAKFKARIAEGSDVFGPLIRKYLLDNPHRVSVRLVPDEKLGEEREAREREALAAKRAGMSKEEVEATIQATRELKERQETPDTPESLACVPLLHLSDIPKTITTTPTTVSIHASGATQLTHDLFTNNILYLDVALDLTRLGPELLPLVPLFCRCLTNMGTEEEDFITLTERIGRKTGGVSVSPFVTSVKGSPLPKGYLMVRGKATADKAGDLLQVFHDILLTARLDDAARFKQMVLETRSGMEAGIVGSGHSFAGSRLDAQRSAAGWVSEQMGGVEYLQYLRTLAKRVDSDWEGVRRDLETIRSTLLQRDGALVNITGDESVLRATEGPLADFLSALPSLPGQRADWNQTLDPASEALVVPTQVNYVCKAANLYEDAGYKLSGTSYVINKFLGTSWIWDRVRVSGGAYGGFCDFDSHNGMFTFSSYRDPNLLKTVDVYDGTIDFLKGVDLTPDELSKAIIGTIGDIDAYQLPDAKGRTAFMRHLLEVSEEERQQRRDEILGTQLSDFHDFAEVLASVRDKGRVVAVTSADKAAAAQEERPGFFNAIHKIL</sequence>
<dbReference type="Pfam" id="PF08367">
    <property type="entry name" value="M16C_assoc"/>
    <property type="match status" value="1"/>
</dbReference>
<keyword evidence="3" id="KW-1185">Reference proteome</keyword>